<feature type="signal peptide" evidence="9">
    <location>
        <begin position="1"/>
        <end position="22"/>
    </location>
</feature>
<keyword evidence="4 9" id="KW-0732">Signal</keyword>
<reference evidence="11" key="1">
    <citation type="submission" date="2025-08" db="UniProtKB">
        <authorList>
            <consortium name="Ensembl"/>
        </authorList>
    </citation>
    <scope>IDENTIFICATION</scope>
</reference>
<protein>
    <submittedName>
        <fullName evidence="11">Transmembrane emp24 domain-containing protein 6-like</fullName>
    </submittedName>
</protein>
<dbReference type="GO" id="GO:0005789">
    <property type="term" value="C:endoplasmic reticulum membrane"/>
    <property type="evidence" value="ECO:0007669"/>
    <property type="project" value="UniProtKB-SubCell"/>
</dbReference>
<dbReference type="Ensembl" id="ENSSANT00000092271.1">
    <property type="protein sequence ID" value="ENSSANP00000086827.1"/>
    <property type="gene ID" value="ENSSANG00000043012.1"/>
</dbReference>
<evidence type="ECO:0000256" key="7">
    <source>
        <dbReference type="ARBA" id="ARBA00023136"/>
    </source>
</evidence>
<sequence>MLQNGFYLIWLLLLFGLSNSGALNDPHPELSDQELFWGADQYDFSIMLRAGDLQCYWHFAHFGERFYLNSMVQLVTGVALDRHLSVTVNAPSGLIVGKVDDASGQIAFNVKETGFYQMCFSNFHNRFGSMQVFLNFGVYYEGQKEEEKKKKEEDMKQINSTLSFIEVINNYIQFVFHMWRHYNYERMRRGTDFYLLQSNSTYVNSWSAVQSLLILTAGYLQLYCLKRLFNTKPAEGDKPRC</sequence>
<dbReference type="InterPro" id="IPR009038">
    <property type="entry name" value="GOLD_dom"/>
</dbReference>
<dbReference type="InterPro" id="IPR015720">
    <property type="entry name" value="Emp24-like"/>
</dbReference>
<evidence type="ECO:0000256" key="5">
    <source>
        <dbReference type="ARBA" id="ARBA00022824"/>
    </source>
</evidence>
<gene>
    <name evidence="11" type="primary">LOC107688864</name>
</gene>
<evidence type="ECO:0000256" key="3">
    <source>
        <dbReference type="ARBA" id="ARBA00022692"/>
    </source>
</evidence>
<dbReference type="Pfam" id="PF01105">
    <property type="entry name" value="EMP24_GP25L"/>
    <property type="match status" value="1"/>
</dbReference>
<feature type="chain" id="PRO_5025684400" evidence="9">
    <location>
        <begin position="23"/>
        <end position="241"/>
    </location>
</feature>
<name>A0A671RTP5_9TELE</name>
<feature type="domain" description="GOLD" evidence="10">
    <location>
        <begin position="53"/>
        <end position="138"/>
    </location>
</feature>
<evidence type="ECO:0000256" key="6">
    <source>
        <dbReference type="ARBA" id="ARBA00022989"/>
    </source>
</evidence>
<evidence type="ECO:0000259" key="10">
    <source>
        <dbReference type="PROSITE" id="PS50866"/>
    </source>
</evidence>
<dbReference type="PANTHER" id="PTHR22811">
    <property type="entry name" value="TRANSMEMBRANE EMP24 DOMAIN-CONTAINING PROTEIN"/>
    <property type="match status" value="1"/>
</dbReference>
<evidence type="ECO:0000313" key="12">
    <source>
        <dbReference type="Proteomes" id="UP000472260"/>
    </source>
</evidence>
<dbReference type="PROSITE" id="PS50866">
    <property type="entry name" value="GOLD"/>
    <property type="match status" value="1"/>
</dbReference>
<dbReference type="SMART" id="SM01190">
    <property type="entry name" value="EMP24_GP25L"/>
    <property type="match status" value="1"/>
</dbReference>
<comment type="similarity">
    <text evidence="2 8">Belongs to the EMP24/GP25L family.</text>
</comment>
<keyword evidence="6" id="KW-1133">Transmembrane helix</keyword>
<evidence type="ECO:0000256" key="4">
    <source>
        <dbReference type="ARBA" id="ARBA00022729"/>
    </source>
</evidence>
<keyword evidence="12" id="KW-1185">Reference proteome</keyword>
<evidence type="ECO:0000313" key="11">
    <source>
        <dbReference type="Ensembl" id="ENSSANP00000086827.1"/>
    </source>
</evidence>
<keyword evidence="3 8" id="KW-0812">Transmembrane</keyword>
<evidence type="ECO:0000256" key="1">
    <source>
        <dbReference type="ARBA" id="ARBA00004115"/>
    </source>
</evidence>
<keyword evidence="5" id="KW-0256">Endoplasmic reticulum</keyword>
<dbReference type="AlphaFoldDB" id="A0A671RTP5"/>
<evidence type="ECO:0000256" key="9">
    <source>
        <dbReference type="SAM" id="SignalP"/>
    </source>
</evidence>
<reference evidence="11" key="2">
    <citation type="submission" date="2025-09" db="UniProtKB">
        <authorList>
            <consortium name="Ensembl"/>
        </authorList>
    </citation>
    <scope>IDENTIFICATION</scope>
</reference>
<evidence type="ECO:0000256" key="2">
    <source>
        <dbReference type="ARBA" id="ARBA00007104"/>
    </source>
</evidence>
<proteinExistence type="inferred from homology"/>
<accession>A0A671RTP5</accession>
<evidence type="ECO:0000256" key="8">
    <source>
        <dbReference type="RuleBase" id="RU003827"/>
    </source>
</evidence>
<dbReference type="Proteomes" id="UP000472260">
    <property type="component" value="Unassembled WGS sequence"/>
</dbReference>
<keyword evidence="7" id="KW-0472">Membrane</keyword>
<organism evidence="11 12">
    <name type="scientific">Sinocyclocheilus anshuiensis</name>
    <dbReference type="NCBI Taxonomy" id="1608454"/>
    <lineage>
        <taxon>Eukaryota</taxon>
        <taxon>Metazoa</taxon>
        <taxon>Chordata</taxon>
        <taxon>Craniata</taxon>
        <taxon>Vertebrata</taxon>
        <taxon>Euteleostomi</taxon>
        <taxon>Actinopterygii</taxon>
        <taxon>Neopterygii</taxon>
        <taxon>Teleostei</taxon>
        <taxon>Ostariophysi</taxon>
        <taxon>Cypriniformes</taxon>
        <taxon>Cyprinidae</taxon>
        <taxon>Cyprininae</taxon>
        <taxon>Sinocyclocheilus</taxon>
    </lineage>
</organism>
<comment type="subcellular location">
    <subcellularLocation>
        <location evidence="1">Endoplasmic reticulum membrane</location>
        <topology evidence="1">Single-pass type I membrane protein</topology>
    </subcellularLocation>
    <subcellularLocation>
        <location evidence="8">Membrane</location>
        <topology evidence="8">Single-pass type I membrane protein</topology>
    </subcellularLocation>
</comment>